<dbReference type="EMBL" id="FUZO01000001">
    <property type="protein sequence ID" value="SKC45948.1"/>
    <property type="molecule type" value="Genomic_DNA"/>
</dbReference>
<dbReference type="RefSeq" id="WP_079705084.1">
    <property type="nucleotide sequence ID" value="NZ_FUZO01000001.1"/>
</dbReference>
<comment type="caution">
    <text evidence="1">The sequence shown here is derived from an EMBL/GenBank/DDBJ whole genome shotgun (WGS) entry which is preliminary data.</text>
</comment>
<reference evidence="1 2" key="1">
    <citation type="submission" date="2017-02" db="EMBL/GenBank/DDBJ databases">
        <authorList>
            <person name="Varghese N."/>
            <person name="Submissions S."/>
        </authorList>
    </citation>
    <scope>NUCLEOTIDE SEQUENCE [LARGE SCALE GENOMIC DNA]</scope>
    <source>
        <strain evidence="1 2">VKM Ac-1787</strain>
    </source>
</reference>
<organism evidence="1 2">
    <name type="scientific">Plantibacter cousiniae</name>
    <name type="common">nom. nud.</name>
    <dbReference type="NCBI Taxonomy" id="199709"/>
    <lineage>
        <taxon>Bacteria</taxon>
        <taxon>Bacillati</taxon>
        <taxon>Actinomycetota</taxon>
        <taxon>Actinomycetes</taxon>
        <taxon>Micrococcales</taxon>
        <taxon>Microbacteriaceae</taxon>
        <taxon>Plantibacter</taxon>
    </lineage>
</organism>
<name>A0ABY1LIT1_9MICO</name>
<proteinExistence type="predicted"/>
<dbReference type="SUPFAM" id="SSF140453">
    <property type="entry name" value="EsxAB dimer-like"/>
    <property type="match status" value="1"/>
</dbReference>
<evidence type="ECO:0000313" key="2">
    <source>
        <dbReference type="Proteomes" id="UP000190827"/>
    </source>
</evidence>
<dbReference type="InterPro" id="IPR036689">
    <property type="entry name" value="ESAT-6-like_sf"/>
</dbReference>
<sequence>MSGTMQVDDAGLAAVVQAVAGAASSATGIFSTCLDTSFLDEQVATGAAAFELTWRTEMTEAGKTLDDFARWMQNVADTMAGTDAALAEDAS</sequence>
<accession>A0ABY1LIT1</accession>
<protein>
    <submittedName>
        <fullName evidence="1">Uncharacterized protein</fullName>
    </submittedName>
</protein>
<keyword evidence="2" id="KW-1185">Reference proteome</keyword>
<dbReference type="Proteomes" id="UP000190827">
    <property type="component" value="Unassembled WGS sequence"/>
</dbReference>
<evidence type="ECO:0000313" key="1">
    <source>
        <dbReference type="EMBL" id="SKC45948.1"/>
    </source>
</evidence>
<gene>
    <name evidence="1" type="ORF">SAMN06295973_1137</name>
</gene>